<dbReference type="InterPro" id="IPR007466">
    <property type="entry name" value="Peptidyl-Arg-deiminase_porph"/>
</dbReference>
<keyword evidence="4" id="KW-1185">Reference proteome</keyword>
<organism evidence="3 4">
    <name type="scientific">Kitasatospora aburaviensis</name>
    <dbReference type="NCBI Taxonomy" id="67265"/>
    <lineage>
        <taxon>Bacteria</taxon>
        <taxon>Bacillati</taxon>
        <taxon>Actinomycetota</taxon>
        <taxon>Actinomycetes</taxon>
        <taxon>Kitasatosporales</taxon>
        <taxon>Streptomycetaceae</taxon>
        <taxon>Kitasatospora</taxon>
    </lineage>
</organism>
<accession>A0ABW1FA51</accession>
<dbReference type="RefSeq" id="WP_313766955.1">
    <property type="nucleotide sequence ID" value="NZ_BAAAVH010000104.1"/>
</dbReference>
<dbReference type="Pfam" id="PF04371">
    <property type="entry name" value="PAD_porph"/>
    <property type="match status" value="1"/>
</dbReference>
<keyword evidence="1" id="KW-0378">Hydrolase</keyword>
<name>A0ABW1FA51_9ACTN</name>
<dbReference type="PANTHER" id="PTHR31377">
    <property type="entry name" value="AGMATINE DEIMINASE-RELATED"/>
    <property type="match status" value="1"/>
</dbReference>
<dbReference type="Gene3D" id="3.75.10.10">
    <property type="entry name" value="L-arginine/glycine Amidinotransferase, Chain A"/>
    <property type="match status" value="1"/>
</dbReference>
<feature type="region of interest" description="Disordered" evidence="2">
    <location>
        <begin position="25"/>
        <end position="56"/>
    </location>
</feature>
<protein>
    <submittedName>
        <fullName evidence="3">Agmatine deiminase family protein</fullName>
    </submittedName>
</protein>
<sequence>MREPRLSRRALLRSGAAVAALSLLEGCGDDEGPSGESPSGESPPGAGPSTAPTAATTTTAPASYAMPAEWLPHTRTFMAWPALEEVWGDQLPAVRQDIAHVAQAVARFEPVVLMARPDQSAGARQLCGSSVEVIDLPVDDLWARDTGPTLVTGPGGLAGVDLNFNGWGNKQTHGEDSQVARRLLDRYGVRRIQAPITGEGGGIEVDGEGTLMATESSWVNGNRNPGKSRDRIEAAMKQLFGVEKVIWFAGVAGQDITDCHIDALARFAEPGVVVIHRPGPDSPPDIWSRASDQALQVLRDATDAGGRRLRVVELAEPDLSGHPDPGKDFLATYLNYYVVNDAVIMPRFGDRASDDRAAGVLADLHPGREVVQVDINAIAAGGGGIHCSTQQQPVAGGAASSSGPA</sequence>
<comment type="caution">
    <text evidence="3">The sequence shown here is derived from an EMBL/GenBank/DDBJ whole genome shotgun (WGS) entry which is preliminary data.</text>
</comment>
<gene>
    <name evidence="3" type="ORF">ACFP0N_32755</name>
</gene>
<evidence type="ECO:0000313" key="4">
    <source>
        <dbReference type="Proteomes" id="UP001596067"/>
    </source>
</evidence>
<dbReference type="SUPFAM" id="SSF55909">
    <property type="entry name" value="Pentein"/>
    <property type="match status" value="1"/>
</dbReference>
<evidence type="ECO:0000256" key="1">
    <source>
        <dbReference type="ARBA" id="ARBA00022801"/>
    </source>
</evidence>
<proteinExistence type="predicted"/>
<dbReference type="Proteomes" id="UP001596067">
    <property type="component" value="Unassembled WGS sequence"/>
</dbReference>
<dbReference type="EMBL" id="JBHSOD010000063">
    <property type="protein sequence ID" value="MFC5889749.1"/>
    <property type="molecule type" value="Genomic_DNA"/>
</dbReference>
<dbReference type="PANTHER" id="PTHR31377:SF0">
    <property type="entry name" value="AGMATINE DEIMINASE-RELATED"/>
    <property type="match status" value="1"/>
</dbReference>
<evidence type="ECO:0000256" key="2">
    <source>
        <dbReference type="SAM" id="MobiDB-lite"/>
    </source>
</evidence>
<evidence type="ECO:0000313" key="3">
    <source>
        <dbReference type="EMBL" id="MFC5889749.1"/>
    </source>
</evidence>
<feature type="compositionally biased region" description="Low complexity" evidence="2">
    <location>
        <begin position="34"/>
        <end position="56"/>
    </location>
</feature>
<reference evidence="4" key="1">
    <citation type="journal article" date="2019" name="Int. J. Syst. Evol. Microbiol.">
        <title>The Global Catalogue of Microorganisms (GCM) 10K type strain sequencing project: providing services to taxonomists for standard genome sequencing and annotation.</title>
        <authorList>
            <consortium name="The Broad Institute Genomics Platform"/>
            <consortium name="The Broad Institute Genome Sequencing Center for Infectious Disease"/>
            <person name="Wu L."/>
            <person name="Ma J."/>
        </authorList>
    </citation>
    <scope>NUCLEOTIDE SEQUENCE [LARGE SCALE GENOMIC DNA]</scope>
    <source>
        <strain evidence="4">CGMCC 4.1469</strain>
    </source>
</reference>